<feature type="region of interest" description="Disordered" evidence="6">
    <location>
        <begin position="655"/>
        <end position="709"/>
    </location>
</feature>
<dbReference type="InterPro" id="IPR038718">
    <property type="entry name" value="SNF2-like_sf"/>
</dbReference>
<dbReference type="Gene3D" id="3.40.50.10810">
    <property type="entry name" value="Tandem AAA-ATPase domain"/>
    <property type="match status" value="1"/>
</dbReference>
<dbReference type="InterPro" id="IPR018378">
    <property type="entry name" value="C-type_lectin_CS"/>
</dbReference>
<dbReference type="InterPro" id="IPR001304">
    <property type="entry name" value="C-type_lectin-like"/>
</dbReference>
<keyword evidence="1" id="KW-0547">Nucleotide-binding</keyword>
<reference evidence="10" key="2">
    <citation type="journal article" date="2023" name="Science">
        <title>Genomic signatures of disease resistance in endangered staghorn corals.</title>
        <authorList>
            <person name="Vollmer S.V."/>
            <person name="Selwyn J.D."/>
            <person name="Despard B.A."/>
            <person name="Roesel C.L."/>
        </authorList>
    </citation>
    <scope>NUCLEOTIDE SEQUENCE</scope>
    <source>
        <strain evidence="10">K2</strain>
    </source>
</reference>
<evidence type="ECO:0000256" key="6">
    <source>
        <dbReference type="SAM" id="MobiDB-lite"/>
    </source>
</evidence>
<dbReference type="GO" id="GO:0004386">
    <property type="term" value="F:helicase activity"/>
    <property type="evidence" value="ECO:0007669"/>
    <property type="project" value="UniProtKB-KW"/>
</dbReference>
<dbReference type="Pfam" id="PF00176">
    <property type="entry name" value="SNF2-rel_dom"/>
    <property type="match status" value="1"/>
</dbReference>
<dbReference type="AlphaFoldDB" id="A0AAD9PVL4"/>
<dbReference type="PANTHER" id="PTHR45629">
    <property type="entry name" value="SNF2/RAD54 FAMILY MEMBER"/>
    <property type="match status" value="1"/>
</dbReference>
<dbReference type="CDD" id="cd00037">
    <property type="entry name" value="CLECT"/>
    <property type="match status" value="1"/>
</dbReference>
<evidence type="ECO:0000313" key="10">
    <source>
        <dbReference type="EMBL" id="KAK2549718.1"/>
    </source>
</evidence>
<dbReference type="SMART" id="SM00034">
    <property type="entry name" value="CLECT"/>
    <property type="match status" value="1"/>
</dbReference>
<dbReference type="EMBL" id="JARQWQ010000121">
    <property type="protein sequence ID" value="KAK2549718.1"/>
    <property type="molecule type" value="Genomic_DNA"/>
</dbReference>
<dbReference type="SUPFAM" id="SSF52540">
    <property type="entry name" value="P-loop containing nucleoside triphosphate hydrolases"/>
    <property type="match status" value="2"/>
</dbReference>
<gene>
    <name evidence="10" type="ORF">P5673_029689</name>
</gene>
<keyword evidence="2" id="KW-0378">Hydrolase</keyword>
<feature type="compositionally biased region" description="Basic residues" evidence="6">
    <location>
        <begin position="685"/>
        <end position="698"/>
    </location>
</feature>
<feature type="region of interest" description="Disordered" evidence="6">
    <location>
        <begin position="1146"/>
        <end position="1167"/>
    </location>
</feature>
<dbReference type="SUPFAM" id="SSF56436">
    <property type="entry name" value="C-type lectin-like"/>
    <property type="match status" value="1"/>
</dbReference>
<protein>
    <submittedName>
        <fullName evidence="10">DNA repair and recombination protein RAD54B</fullName>
    </submittedName>
</protein>
<keyword evidence="11" id="KW-1185">Reference proteome</keyword>
<dbReference type="InterPro" id="IPR016186">
    <property type="entry name" value="C-type_lectin-like/link_sf"/>
</dbReference>
<organism evidence="10 11">
    <name type="scientific">Acropora cervicornis</name>
    <name type="common">Staghorn coral</name>
    <dbReference type="NCBI Taxonomy" id="6130"/>
    <lineage>
        <taxon>Eukaryota</taxon>
        <taxon>Metazoa</taxon>
        <taxon>Cnidaria</taxon>
        <taxon>Anthozoa</taxon>
        <taxon>Hexacorallia</taxon>
        <taxon>Scleractinia</taxon>
        <taxon>Astrocoeniina</taxon>
        <taxon>Acroporidae</taxon>
        <taxon>Acropora</taxon>
    </lineage>
</organism>
<feature type="domain" description="C-type lectin" evidence="7">
    <location>
        <begin position="905"/>
        <end position="1024"/>
    </location>
</feature>
<dbReference type="GO" id="GO:0016787">
    <property type="term" value="F:hydrolase activity"/>
    <property type="evidence" value="ECO:0007669"/>
    <property type="project" value="UniProtKB-KW"/>
</dbReference>
<dbReference type="InterPro" id="IPR001650">
    <property type="entry name" value="Helicase_C-like"/>
</dbReference>
<name>A0AAD9PVL4_ACRCE</name>
<dbReference type="Pfam" id="PF00271">
    <property type="entry name" value="Helicase_C"/>
    <property type="match status" value="1"/>
</dbReference>
<evidence type="ECO:0000313" key="11">
    <source>
        <dbReference type="Proteomes" id="UP001249851"/>
    </source>
</evidence>
<dbReference type="GO" id="GO:0005634">
    <property type="term" value="C:nucleus"/>
    <property type="evidence" value="ECO:0007669"/>
    <property type="project" value="TreeGrafter"/>
</dbReference>
<feature type="region of interest" description="Disordered" evidence="6">
    <location>
        <begin position="597"/>
        <end position="623"/>
    </location>
</feature>
<evidence type="ECO:0000256" key="4">
    <source>
        <dbReference type="ARBA" id="ARBA00022840"/>
    </source>
</evidence>
<accession>A0AAD9PVL4</accession>
<dbReference type="InterPro" id="IPR050496">
    <property type="entry name" value="SNF2_RAD54_helicase_repair"/>
</dbReference>
<dbReference type="Gene3D" id="3.40.50.300">
    <property type="entry name" value="P-loop containing nucleotide triphosphate hydrolases"/>
    <property type="match status" value="1"/>
</dbReference>
<dbReference type="FunFam" id="3.40.50.10810:FF:000020">
    <property type="entry name" value="DNA repair and recombination protein RAD54B"/>
    <property type="match status" value="1"/>
</dbReference>
<evidence type="ECO:0000256" key="5">
    <source>
        <dbReference type="ARBA" id="ARBA00023157"/>
    </source>
</evidence>
<feature type="domain" description="Helicase ATP-binding" evidence="8">
    <location>
        <begin position="2"/>
        <end position="169"/>
    </location>
</feature>
<comment type="caution">
    <text evidence="10">The sequence shown here is derived from an EMBL/GenBank/DDBJ whole genome shotgun (WGS) entry which is preliminary data.</text>
</comment>
<dbReference type="CDD" id="cd18793">
    <property type="entry name" value="SF2_C_SNF"/>
    <property type="match status" value="1"/>
</dbReference>
<feature type="domain" description="Helicase C-terminal" evidence="9">
    <location>
        <begin position="337"/>
        <end position="496"/>
    </location>
</feature>
<evidence type="ECO:0000259" key="9">
    <source>
        <dbReference type="PROSITE" id="PS51194"/>
    </source>
</evidence>
<dbReference type="PROSITE" id="PS51192">
    <property type="entry name" value="HELICASE_ATP_BIND_1"/>
    <property type="match status" value="1"/>
</dbReference>
<dbReference type="FunFam" id="3.40.50.300:FF:000332">
    <property type="entry name" value="DNA repair and recombination protein RAD54-like"/>
    <property type="match status" value="1"/>
</dbReference>
<dbReference type="GO" id="GO:0015616">
    <property type="term" value="F:DNA translocase activity"/>
    <property type="evidence" value="ECO:0007669"/>
    <property type="project" value="TreeGrafter"/>
</dbReference>
<dbReference type="Pfam" id="PF00059">
    <property type="entry name" value="Lectin_C"/>
    <property type="match status" value="1"/>
</dbReference>
<evidence type="ECO:0000259" key="7">
    <source>
        <dbReference type="PROSITE" id="PS50041"/>
    </source>
</evidence>
<feature type="compositionally biased region" description="Polar residues" evidence="6">
    <location>
        <begin position="1148"/>
        <end position="1167"/>
    </location>
</feature>
<dbReference type="Proteomes" id="UP001249851">
    <property type="component" value="Unassembled WGS sequence"/>
</dbReference>
<dbReference type="GO" id="GO:0000724">
    <property type="term" value="P:double-strand break repair via homologous recombination"/>
    <property type="evidence" value="ECO:0007669"/>
    <property type="project" value="TreeGrafter"/>
</dbReference>
<proteinExistence type="predicted"/>
<dbReference type="InterPro" id="IPR016187">
    <property type="entry name" value="CTDL_fold"/>
</dbReference>
<dbReference type="InterPro" id="IPR014001">
    <property type="entry name" value="Helicase_ATP-bd"/>
</dbReference>
<feature type="compositionally biased region" description="Acidic residues" evidence="6">
    <location>
        <begin position="598"/>
        <end position="614"/>
    </location>
</feature>
<dbReference type="GO" id="GO:0005524">
    <property type="term" value="F:ATP binding"/>
    <property type="evidence" value="ECO:0007669"/>
    <property type="project" value="UniProtKB-KW"/>
</dbReference>
<evidence type="ECO:0000259" key="8">
    <source>
        <dbReference type="PROSITE" id="PS51192"/>
    </source>
</evidence>
<evidence type="ECO:0000256" key="1">
    <source>
        <dbReference type="ARBA" id="ARBA00022741"/>
    </source>
</evidence>
<dbReference type="PROSITE" id="PS50041">
    <property type="entry name" value="C_TYPE_LECTIN_2"/>
    <property type="match status" value="1"/>
</dbReference>
<dbReference type="PROSITE" id="PS51194">
    <property type="entry name" value="HELICASE_CTER"/>
    <property type="match status" value="1"/>
</dbReference>
<dbReference type="Gene3D" id="3.10.100.10">
    <property type="entry name" value="Mannose-Binding Protein A, subunit A"/>
    <property type="match status" value="1"/>
</dbReference>
<dbReference type="Gene3D" id="1.20.120.850">
    <property type="entry name" value="SWI2/SNF2 ATPases, N-terminal domain"/>
    <property type="match status" value="1"/>
</dbReference>
<sequence length="1195" mass="135950">MGLRNFNGNGAILADDMGLGKTLQCISVLWTLHKQGMYGGRPSVKRTLIITPGSLVTNWSSEFRKWLGGERLKVYTVTSEKRVKGFVDSPLYPVMIISYEMFLRSVEEIRSINFGLVICDEAHRLKNTNIKTATMISGLKTKRRILLTGTPVQNDLKEFHSLIDLCNPEILGTQASFRRLYEEPIVRGQQPDASVEEKLLGQTRANELNRLTSLFFLRRTSEINSRYLPPKVESVVFCRPSSLQLSLYRHLLMSRVLRSCLTSYVSGGSRHLVCISALKRLCNDPSLIYSQCQDANDVSEAWDVEEESSLYEGLDRCFPQGFNPDTFTLDNSGKLQVLGKMLTQMQRAGARVVLVSNYTQTLDLLQKLCETRGYEFLRLDGKTPTSKRQSLVDRFNDKYCKIFVFLLSSKAGGVGLNLIGASRLILFDIDWNPANDIQAMARVWRDGQNNTVHIYRLLTTGTIEEKIYQRQCAKQGLSGTVADAKETVKIEFSREELKDLFTLHENTRCLTHDLLQCTCLNSEDDNSNNECGSDIRDSEQSKATRPCQLGFYDTNQNQNNLSLAELVNWQHFPRPSVPGSDFEDDAVKEAGTVASVLADDDDDDNPDVEADEAATEARSRPTVHTPGPWFDRILGLIHSKNFRGVYKKYVENVKSPDTSTEELSRRNSSPGPVRHVYFKEERDSRGHHHHYRRHHHHHEHDQHQRKSKVKKWVNVKIVNQVGSQIKIKANKILPSAVLSSGEIFVYHRLLNGTDRKSTITLKAIDEYTDKPLIINGEKEFSVMPTTYDETQEAYIAREGSGNRWFYVKLINHAGGQARIVSDQILPATTLEVDESQVEYARLEPGDEYKRIVLRAVDVKNGEPLKLNGEYTLGLRPDDSGDVARVKITRGDTIYAKCDNFEPMRESSFEYQISTGDTKSWFDAVRACKLCNSELLSVHTREENDFITGQLRKSTEVNKLWIGMTYKEEKRMWTWIDGSRYRFQNWKEGQHYDGKDEQCGIVYQRYDWGRWDDDNCYKPFGFICKRHRSRDAVESKNNTHSSTEKRGCSSVESECPSLCRIVRSPGNCPKCDCGPLVKGFDTMTAREQAKVRGLFSDASHQMHQASLAQVEQARAMRRFTIMQEAGRLMAESRNLQQAAEQEGIPLNLPFSQGFRQRQQISTPDKSTNEIASEIVGLISNIEKSEESGKETDKKAN</sequence>
<dbReference type="PANTHER" id="PTHR45629:SF7">
    <property type="entry name" value="DNA EXCISION REPAIR PROTEIN ERCC-6-RELATED"/>
    <property type="match status" value="1"/>
</dbReference>
<keyword evidence="5" id="KW-1015">Disulfide bond</keyword>
<dbReference type="InterPro" id="IPR000330">
    <property type="entry name" value="SNF2_N"/>
</dbReference>
<dbReference type="InterPro" id="IPR049730">
    <property type="entry name" value="SNF2/RAD54-like_C"/>
</dbReference>
<dbReference type="PROSITE" id="PS00615">
    <property type="entry name" value="C_TYPE_LECTIN_1"/>
    <property type="match status" value="1"/>
</dbReference>
<dbReference type="SMART" id="SM00487">
    <property type="entry name" value="DEXDc"/>
    <property type="match status" value="1"/>
</dbReference>
<keyword evidence="4" id="KW-0067">ATP-binding</keyword>
<evidence type="ECO:0000256" key="3">
    <source>
        <dbReference type="ARBA" id="ARBA00022806"/>
    </source>
</evidence>
<dbReference type="InterPro" id="IPR027417">
    <property type="entry name" value="P-loop_NTPase"/>
</dbReference>
<dbReference type="GO" id="GO:0007131">
    <property type="term" value="P:reciprocal meiotic recombination"/>
    <property type="evidence" value="ECO:0007669"/>
    <property type="project" value="TreeGrafter"/>
</dbReference>
<dbReference type="SMART" id="SM00490">
    <property type="entry name" value="HELICc"/>
    <property type="match status" value="1"/>
</dbReference>
<keyword evidence="3" id="KW-0347">Helicase</keyword>
<evidence type="ECO:0000256" key="2">
    <source>
        <dbReference type="ARBA" id="ARBA00022801"/>
    </source>
</evidence>
<reference evidence="10" key="1">
    <citation type="journal article" date="2023" name="G3 (Bethesda)">
        <title>Whole genome assembly and annotation of the endangered Caribbean coral Acropora cervicornis.</title>
        <authorList>
            <person name="Selwyn J.D."/>
            <person name="Vollmer S.V."/>
        </authorList>
    </citation>
    <scope>NUCLEOTIDE SEQUENCE</scope>
    <source>
        <strain evidence="10">K2</strain>
    </source>
</reference>